<dbReference type="PANTHER" id="PTHR10704:SF71">
    <property type="entry name" value="CARBOHYDRATE SULFOTRANSFERASE 1-LIKE"/>
    <property type="match status" value="1"/>
</dbReference>
<evidence type="ECO:0000313" key="2">
    <source>
        <dbReference type="RefSeq" id="XP_014670809.1"/>
    </source>
</evidence>
<dbReference type="InterPro" id="IPR027417">
    <property type="entry name" value="P-loop_NTPase"/>
</dbReference>
<evidence type="ECO:0000313" key="1">
    <source>
        <dbReference type="Proteomes" id="UP000695022"/>
    </source>
</evidence>
<proteinExistence type="predicted"/>
<dbReference type="Pfam" id="PF13469">
    <property type="entry name" value="Sulfotransfer_3"/>
    <property type="match status" value="1"/>
</dbReference>
<organism evidence="1 2">
    <name type="scientific">Priapulus caudatus</name>
    <name type="common">Priapulid worm</name>
    <dbReference type="NCBI Taxonomy" id="37621"/>
    <lineage>
        <taxon>Eukaryota</taxon>
        <taxon>Metazoa</taxon>
        <taxon>Ecdysozoa</taxon>
        <taxon>Scalidophora</taxon>
        <taxon>Priapulida</taxon>
        <taxon>Priapulimorpha</taxon>
        <taxon>Priapulimorphida</taxon>
        <taxon>Priapulidae</taxon>
        <taxon>Priapulus</taxon>
    </lineage>
</organism>
<sequence>AAVGGKPTRVVIAAYMRTGSTFFGEAFNSHADVFYMDEPLHYTCNSVNSKKLLVGLRNLPSKSVGLRGLLTCDYSGLDDVIAYSKSPKLDRMFRRCRALHDYLNCTTRYPANAIISACPVERLSTATIAGICRRHGIVVGKVIWERLNFLGLLIDRVPALHVIHLIRDPRAVLNSHALSFGAKTFARQLPFVANGKCAGMLQQYEHGERVLKLGKNSQRYMLVKYEDLATRTLDTLERVFAFVGRRLDAGVRRYVDTHTHGTSALHRHKHDLLTYREDSARTAQAWRTEMSERDVKIVETNPHCRKLLLSAGYELVYPNVTSYDVAADRRYSLSRDPGDTAARLRLRQKLTGRSRIVSMRRNRWR</sequence>
<dbReference type="RefSeq" id="XP_014670809.1">
    <property type="nucleotide sequence ID" value="XM_014815323.1"/>
</dbReference>
<dbReference type="Gene3D" id="3.40.50.300">
    <property type="entry name" value="P-loop containing nucleotide triphosphate hydrolases"/>
    <property type="match status" value="1"/>
</dbReference>
<name>A0ABM1EF38_PRICU</name>
<keyword evidence="1" id="KW-1185">Reference proteome</keyword>
<dbReference type="SUPFAM" id="SSF52540">
    <property type="entry name" value="P-loop containing nucleoside triphosphate hydrolases"/>
    <property type="match status" value="1"/>
</dbReference>
<dbReference type="Proteomes" id="UP000695022">
    <property type="component" value="Unplaced"/>
</dbReference>
<accession>A0ABM1EF38</accession>
<dbReference type="PANTHER" id="PTHR10704">
    <property type="entry name" value="CARBOHYDRATE SULFOTRANSFERASE"/>
    <property type="match status" value="1"/>
</dbReference>
<reference evidence="2" key="1">
    <citation type="submission" date="2025-08" db="UniProtKB">
        <authorList>
            <consortium name="RefSeq"/>
        </authorList>
    </citation>
    <scope>IDENTIFICATION</scope>
</reference>
<dbReference type="InterPro" id="IPR051135">
    <property type="entry name" value="Gal/GlcNAc/GalNAc_ST"/>
</dbReference>
<gene>
    <name evidence="2" type="primary">LOC106811619</name>
</gene>
<protein>
    <submittedName>
        <fullName evidence="2">Carbohydrate sulfotransferase 1-like</fullName>
    </submittedName>
</protein>
<dbReference type="GeneID" id="106811619"/>
<feature type="non-terminal residue" evidence="2">
    <location>
        <position position="1"/>
    </location>
</feature>